<evidence type="ECO:0000313" key="2">
    <source>
        <dbReference type="Proteomes" id="UP000789739"/>
    </source>
</evidence>
<accession>A0A9N9FGF3</accession>
<evidence type="ECO:0000313" key="1">
    <source>
        <dbReference type="EMBL" id="CAG8532337.1"/>
    </source>
</evidence>
<dbReference type="AlphaFoldDB" id="A0A9N9FGF3"/>
<dbReference type="EMBL" id="CAJVPI010000417">
    <property type="protein sequence ID" value="CAG8532337.1"/>
    <property type="molecule type" value="Genomic_DNA"/>
</dbReference>
<reference evidence="1" key="1">
    <citation type="submission" date="2021-06" db="EMBL/GenBank/DDBJ databases">
        <authorList>
            <person name="Kallberg Y."/>
            <person name="Tangrot J."/>
            <person name="Rosling A."/>
        </authorList>
    </citation>
    <scope>NUCLEOTIDE SEQUENCE</scope>
    <source>
        <strain evidence="1">BR232B</strain>
    </source>
</reference>
<sequence length="115" mass="12396">MSGFEFGCLDTVLANYSSYAIFGCVWDRSNPTRLLTSDWVLDASGFGSVNCSIAVLANYSSYAIFGCVWDCSNPTRLLTSDWVLDASGFGSVTRSSYTILDTSGIALSKLGCVWV</sequence>
<gene>
    <name evidence="1" type="ORF">PBRASI_LOCUS4174</name>
</gene>
<dbReference type="Proteomes" id="UP000789739">
    <property type="component" value="Unassembled WGS sequence"/>
</dbReference>
<protein>
    <submittedName>
        <fullName evidence="1">3941_t:CDS:1</fullName>
    </submittedName>
</protein>
<proteinExistence type="predicted"/>
<name>A0A9N9FGF3_9GLOM</name>
<comment type="caution">
    <text evidence="1">The sequence shown here is derived from an EMBL/GenBank/DDBJ whole genome shotgun (WGS) entry which is preliminary data.</text>
</comment>
<organism evidence="1 2">
    <name type="scientific">Paraglomus brasilianum</name>
    <dbReference type="NCBI Taxonomy" id="144538"/>
    <lineage>
        <taxon>Eukaryota</taxon>
        <taxon>Fungi</taxon>
        <taxon>Fungi incertae sedis</taxon>
        <taxon>Mucoromycota</taxon>
        <taxon>Glomeromycotina</taxon>
        <taxon>Glomeromycetes</taxon>
        <taxon>Paraglomerales</taxon>
        <taxon>Paraglomeraceae</taxon>
        <taxon>Paraglomus</taxon>
    </lineage>
</organism>
<keyword evidence="2" id="KW-1185">Reference proteome</keyword>